<sequence>MDIGPDDHHTITIGHTSESRTRSSDDSSDNTQPAVTNGFEKAGQQDIRGVDIDARDGLEQLLGRPYCHGMQEIPNAVEERARVLQYLREQEQRSATTQSDLTSRNSCSDETSNVGIGTFQSASSSIPDGHEPATTTVDPTSPLFIHLSHGLALTVGSALGSIPPSNETSLEAFLVPNKAKLTAGARAWSKHAHRSQPPAPSPSGSPEVLVSQSSSSAPDLSGSTAGQGLLDDGTTAISGTLEQLNVDSNDHTPLQKKQKKKKKKEEIDDGWWGTPSGPVSTINERALELFWKVMNGATWRNLHWLPHEVLVYEVRVPEGYGMRWSQDQSPLPLAANGGDQDGGSEANGASAGTTAGGKELGESEGDVICTASTRCTSRPWIFRGFVEPMMENGHEVGWRHPV</sequence>
<proteinExistence type="predicted"/>
<feature type="region of interest" description="Disordered" evidence="1">
    <location>
        <begin position="91"/>
        <end position="141"/>
    </location>
</feature>
<protein>
    <submittedName>
        <fullName evidence="2">Uncharacterized protein</fullName>
    </submittedName>
</protein>
<evidence type="ECO:0000313" key="2">
    <source>
        <dbReference type="EMBL" id="KAJ2920643.1"/>
    </source>
</evidence>
<feature type="non-terminal residue" evidence="2">
    <location>
        <position position="402"/>
    </location>
</feature>
<feature type="compositionally biased region" description="Low complexity" evidence="1">
    <location>
        <begin position="204"/>
        <end position="223"/>
    </location>
</feature>
<feature type="region of interest" description="Disordered" evidence="1">
    <location>
        <begin position="1"/>
        <end position="48"/>
    </location>
</feature>
<dbReference type="AlphaFoldDB" id="A0A9W8IXW5"/>
<comment type="caution">
    <text evidence="2">The sequence shown here is derived from an EMBL/GenBank/DDBJ whole genome shotgun (WGS) entry which is preliminary data.</text>
</comment>
<gene>
    <name evidence="2" type="ORF">H1R20_g16452</name>
</gene>
<evidence type="ECO:0000313" key="3">
    <source>
        <dbReference type="Proteomes" id="UP001140091"/>
    </source>
</evidence>
<name>A0A9W8IXW5_9AGAR</name>
<accession>A0A9W8IXW5</accession>
<dbReference type="EMBL" id="JANBPK010001825">
    <property type="protein sequence ID" value="KAJ2920643.1"/>
    <property type="molecule type" value="Genomic_DNA"/>
</dbReference>
<dbReference type="PANTHER" id="PTHR34204:SF2">
    <property type="entry name" value="RNA-BINDING ASCH DOMAIN PROTEIN"/>
    <property type="match status" value="1"/>
</dbReference>
<feature type="region of interest" description="Disordered" evidence="1">
    <location>
        <begin position="185"/>
        <end position="278"/>
    </location>
</feature>
<dbReference type="OrthoDB" id="112749at2759"/>
<reference evidence="2" key="1">
    <citation type="submission" date="2022-06" db="EMBL/GenBank/DDBJ databases">
        <title>Genome Sequence of Candolleomyces eurysporus.</title>
        <authorList>
            <person name="Buettner E."/>
        </authorList>
    </citation>
    <scope>NUCLEOTIDE SEQUENCE</scope>
    <source>
        <strain evidence="2">VTCC 930004</strain>
    </source>
</reference>
<feature type="compositionally biased region" description="Basic and acidic residues" evidence="1">
    <location>
        <begin position="1"/>
        <end position="10"/>
    </location>
</feature>
<dbReference type="PANTHER" id="PTHR34204">
    <property type="entry name" value="RNA-BINDING ASCH DOMAIN PROTEIN"/>
    <property type="match status" value="1"/>
</dbReference>
<feature type="compositionally biased region" description="Polar residues" evidence="1">
    <location>
        <begin position="93"/>
        <end position="126"/>
    </location>
</feature>
<keyword evidence="3" id="KW-1185">Reference proteome</keyword>
<evidence type="ECO:0000256" key="1">
    <source>
        <dbReference type="SAM" id="MobiDB-lite"/>
    </source>
</evidence>
<dbReference type="Proteomes" id="UP001140091">
    <property type="component" value="Unassembled WGS sequence"/>
</dbReference>
<feature type="region of interest" description="Disordered" evidence="1">
    <location>
        <begin position="331"/>
        <end position="361"/>
    </location>
</feature>
<feature type="compositionally biased region" description="Polar residues" evidence="1">
    <location>
        <begin position="235"/>
        <end position="247"/>
    </location>
</feature>
<feature type="compositionally biased region" description="Basic residues" evidence="1">
    <location>
        <begin position="254"/>
        <end position="263"/>
    </location>
</feature>
<feature type="compositionally biased region" description="Low complexity" evidence="1">
    <location>
        <begin position="343"/>
        <end position="357"/>
    </location>
</feature>
<organism evidence="2 3">
    <name type="scientific">Candolleomyces eurysporus</name>
    <dbReference type="NCBI Taxonomy" id="2828524"/>
    <lineage>
        <taxon>Eukaryota</taxon>
        <taxon>Fungi</taxon>
        <taxon>Dikarya</taxon>
        <taxon>Basidiomycota</taxon>
        <taxon>Agaricomycotina</taxon>
        <taxon>Agaricomycetes</taxon>
        <taxon>Agaricomycetidae</taxon>
        <taxon>Agaricales</taxon>
        <taxon>Agaricineae</taxon>
        <taxon>Psathyrellaceae</taxon>
        <taxon>Candolleomyces</taxon>
    </lineage>
</organism>